<comment type="caution">
    <text evidence="8">The sequence shown here is derived from an EMBL/GenBank/DDBJ whole genome shotgun (WGS) entry which is preliminary data.</text>
</comment>
<gene>
    <name evidence="8" type="ORF">US58_C0014G0031</name>
</gene>
<dbReference type="AlphaFoldDB" id="A0A0G0JUS1"/>
<dbReference type="STRING" id="1619036.US58_C0014G0031"/>
<comment type="cofactor">
    <cofactor evidence="1 6">
        <name>pyridoxal 5'-phosphate</name>
        <dbReference type="ChEBI" id="CHEBI:597326"/>
    </cofactor>
</comment>
<dbReference type="FunFam" id="3.40.640.10:FF:000033">
    <property type="entry name" value="Aspartate aminotransferase"/>
    <property type="match status" value="1"/>
</dbReference>
<reference evidence="8 9" key="1">
    <citation type="journal article" date="2015" name="Nature">
        <title>rRNA introns, odd ribosomes, and small enigmatic genomes across a large radiation of phyla.</title>
        <authorList>
            <person name="Brown C.T."/>
            <person name="Hug L.A."/>
            <person name="Thomas B.C."/>
            <person name="Sharon I."/>
            <person name="Castelle C.J."/>
            <person name="Singh A."/>
            <person name="Wilkins M.J."/>
            <person name="Williams K.H."/>
            <person name="Banfield J.F."/>
        </authorList>
    </citation>
    <scope>NUCLEOTIDE SEQUENCE [LARGE SCALE GENOMIC DNA]</scope>
</reference>
<dbReference type="PATRIC" id="fig|1619036.3.peg.464"/>
<dbReference type="SUPFAM" id="SSF53383">
    <property type="entry name" value="PLP-dependent transferases"/>
    <property type="match status" value="1"/>
</dbReference>
<dbReference type="InterPro" id="IPR004839">
    <property type="entry name" value="Aminotransferase_I/II_large"/>
</dbReference>
<dbReference type="InterPro" id="IPR050596">
    <property type="entry name" value="AspAT/PAT-like"/>
</dbReference>
<dbReference type="GO" id="GO:0006520">
    <property type="term" value="P:amino acid metabolic process"/>
    <property type="evidence" value="ECO:0007669"/>
    <property type="project" value="InterPro"/>
</dbReference>
<dbReference type="EMBL" id="LBTN01000014">
    <property type="protein sequence ID" value="KKQ40669.1"/>
    <property type="molecule type" value="Genomic_DNA"/>
</dbReference>
<dbReference type="Gene3D" id="3.40.640.10">
    <property type="entry name" value="Type I PLP-dependent aspartate aminotransferase-like (Major domain)"/>
    <property type="match status" value="1"/>
</dbReference>
<feature type="domain" description="Aminotransferase class I/classII large" evidence="7">
    <location>
        <begin position="30"/>
        <end position="379"/>
    </location>
</feature>
<sequence>MLLYNKNIQESSTLKINTIANKKKNLGETVYNFSVGEPVIDNSKIIVDNVCGILKQNRAKYPPPVGVNELVDLAKEWFNNNFNCHYNNKEVMITCGGKYAISLSLQAVLDHNDEVIIISPYWVSYPEMIKIFGGQPKVLITSEEDSWYLDVSKLEKIINSKTKAIIINNGSNPTGHLFAQEELEKILECAHKHNLYIISDEVYSGLTFDDNVFISSGLYEKYKEKLIIVQSCSKNFGMTGWRVGMIFSSQEIIKCLTVLQSQSITNTSIVSQWAAIEAIRHAEGITEDIRKTIQKRRDVFVETFNELFPVKIKPPQSTLYAFVKVSNLGVVNKKSDDFAEDLIDRANVAVTPGKDFGDDNYIRFSFGVSEDEIKKGLNVLKKFVDNYNQHLSCE</sequence>
<dbReference type="Pfam" id="PF00155">
    <property type="entry name" value="Aminotran_1_2"/>
    <property type="match status" value="1"/>
</dbReference>
<evidence type="ECO:0000259" key="7">
    <source>
        <dbReference type="Pfam" id="PF00155"/>
    </source>
</evidence>
<dbReference type="Proteomes" id="UP000034333">
    <property type="component" value="Unassembled WGS sequence"/>
</dbReference>
<keyword evidence="5" id="KW-0663">Pyridoxal phosphate</keyword>
<name>A0A0G0JUS1_9BACT</name>
<dbReference type="GO" id="GO:0030170">
    <property type="term" value="F:pyridoxal phosphate binding"/>
    <property type="evidence" value="ECO:0007669"/>
    <property type="project" value="InterPro"/>
</dbReference>
<dbReference type="PROSITE" id="PS00105">
    <property type="entry name" value="AA_TRANSFER_CLASS_1"/>
    <property type="match status" value="1"/>
</dbReference>
<dbReference type="InterPro" id="IPR004838">
    <property type="entry name" value="NHTrfase_class1_PyrdxlP-BS"/>
</dbReference>
<accession>A0A0G0JUS1</accession>
<dbReference type="PANTHER" id="PTHR46383">
    <property type="entry name" value="ASPARTATE AMINOTRANSFERASE"/>
    <property type="match status" value="1"/>
</dbReference>
<proteinExistence type="inferred from homology"/>
<keyword evidence="3 6" id="KW-0032">Aminotransferase</keyword>
<evidence type="ECO:0000256" key="2">
    <source>
        <dbReference type="ARBA" id="ARBA00007441"/>
    </source>
</evidence>
<dbReference type="GO" id="GO:0008483">
    <property type="term" value="F:transaminase activity"/>
    <property type="evidence" value="ECO:0007669"/>
    <property type="project" value="UniProtKB-KW"/>
</dbReference>
<dbReference type="InterPro" id="IPR015421">
    <property type="entry name" value="PyrdxlP-dep_Trfase_major"/>
</dbReference>
<organism evidence="8 9">
    <name type="scientific">Candidatus Magasanikbacteria bacterium GW2011_GWA2_37_8</name>
    <dbReference type="NCBI Taxonomy" id="1619036"/>
    <lineage>
        <taxon>Bacteria</taxon>
        <taxon>Candidatus Magasanikiibacteriota</taxon>
    </lineage>
</organism>
<evidence type="ECO:0000256" key="4">
    <source>
        <dbReference type="ARBA" id="ARBA00022679"/>
    </source>
</evidence>
<protein>
    <recommendedName>
        <fullName evidence="6">Aminotransferase</fullName>
        <ecNumber evidence="6">2.6.1.-</ecNumber>
    </recommendedName>
</protein>
<dbReference type="InterPro" id="IPR015424">
    <property type="entry name" value="PyrdxlP-dep_Trfase"/>
</dbReference>
<dbReference type="Gene3D" id="3.90.1150.10">
    <property type="entry name" value="Aspartate Aminotransferase, domain 1"/>
    <property type="match status" value="1"/>
</dbReference>
<dbReference type="PANTHER" id="PTHR46383:SF1">
    <property type="entry name" value="ASPARTATE AMINOTRANSFERASE"/>
    <property type="match status" value="1"/>
</dbReference>
<dbReference type="InterPro" id="IPR015422">
    <property type="entry name" value="PyrdxlP-dep_Trfase_small"/>
</dbReference>
<keyword evidence="4 6" id="KW-0808">Transferase</keyword>
<dbReference type="CDD" id="cd00609">
    <property type="entry name" value="AAT_like"/>
    <property type="match status" value="1"/>
</dbReference>
<evidence type="ECO:0000256" key="5">
    <source>
        <dbReference type="ARBA" id="ARBA00022898"/>
    </source>
</evidence>
<evidence type="ECO:0000256" key="6">
    <source>
        <dbReference type="RuleBase" id="RU000481"/>
    </source>
</evidence>
<evidence type="ECO:0000256" key="3">
    <source>
        <dbReference type="ARBA" id="ARBA00022576"/>
    </source>
</evidence>
<evidence type="ECO:0000313" key="8">
    <source>
        <dbReference type="EMBL" id="KKQ40669.1"/>
    </source>
</evidence>
<comment type="similarity">
    <text evidence="2 6">Belongs to the class-I pyridoxal-phosphate-dependent aminotransferase family.</text>
</comment>
<evidence type="ECO:0000313" key="9">
    <source>
        <dbReference type="Proteomes" id="UP000034333"/>
    </source>
</evidence>
<evidence type="ECO:0000256" key="1">
    <source>
        <dbReference type="ARBA" id="ARBA00001933"/>
    </source>
</evidence>
<dbReference type="EC" id="2.6.1.-" evidence="6"/>